<dbReference type="KEGG" id="osp:Odosp_3447"/>
<dbReference type="eggNOG" id="ENOG502ZDDB">
    <property type="taxonomic scope" value="Bacteria"/>
</dbReference>
<dbReference type="PaxDb" id="709991-Odosp_3447"/>
<dbReference type="PROSITE" id="PS51257">
    <property type="entry name" value="PROKAR_LIPOPROTEIN"/>
    <property type="match status" value="1"/>
</dbReference>
<evidence type="ECO:0000313" key="1">
    <source>
        <dbReference type="EMBL" id="ADY34399.1"/>
    </source>
</evidence>
<accession>F9ZB64</accession>
<name>F9ZB64_ODOSD</name>
<organism evidence="1 2">
    <name type="scientific">Odoribacter splanchnicus (strain ATCC 29572 / DSM 20712 / CIP 104287 / JCM 15291 / NCTC 10825 / 1651/6)</name>
    <name type="common">Bacteroides splanchnicus</name>
    <dbReference type="NCBI Taxonomy" id="709991"/>
    <lineage>
        <taxon>Bacteria</taxon>
        <taxon>Pseudomonadati</taxon>
        <taxon>Bacteroidota</taxon>
        <taxon>Bacteroidia</taxon>
        <taxon>Bacteroidales</taxon>
        <taxon>Odoribacteraceae</taxon>
        <taxon>Odoribacter</taxon>
    </lineage>
</organism>
<protein>
    <recommendedName>
        <fullName evidence="3">Lipoprotein</fullName>
    </recommendedName>
</protein>
<keyword evidence="2" id="KW-1185">Reference proteome</keyword>
<proteinExistence type="predicted"/>
<dbReference type="HOGENOM" id="CLU_449537_0_0_10"/>
<dbReference type="STRING" id="709991.Odosp_3447"/>
<dbReference type="AlphaFoldDB" id="F9ZB64"/>
<evidence type="ECO:0000313" key="2">
    <source>
        <dbReference type="Proteomes" id="UP000006657"/>
    </source>
</evidence>
<reference evidence="1 2" key="1">
    <citation type="journal article" date="2011" name="Stand. Genomic Sci.">
        <title>Complete genome sequence of Odoribacter splanchnicus type strain (1651/6).</title>
        <authorList>
            <consortium name="US DOE Joint Genome Institute (JGI-PGF)"/>
            <person name="Goker M."/>
            <person name="Gronow S."/>
            <person name="Zeytun A."/>
            <person name="Nolan M."/>
            <person name="Lucas S."/>
            <person name="Lapidus A."/>
            <person name="Hammon N."/>
            <person name="Deshpande S."/>
            <person name="Cheng J.F."/>
            <person name="Pitluck S."/>
            <person name="Liolios K."/>
            <person name="Pagani I."/>
            <person name="Ivanova N."/>
            <person name="Mavromatis K."/>
            <person name="Ovchinikova G."/>
            <person name="Pati A."/>
            <person name="Tapia R."/>
            <person name="Han C."/>
            <person name="Goodwin L."/>
            <person name="Chen A."/>
            <person name="Palaniappan K."/>
            <person name="Land M."/>
            <person name="Hauser L."/>
            <person name="Jeffries C.D."/>
            <person name="Brambilla E.M."/>
            <person name="Rohde M."/>
            <person name="Detter J.C."/>
            <person name="Woyke T."/>
            <person name="Bristow J."/>
            <person name="Markowitz V."/>
            <person name="Hugenholtz P."/>
            <person name="Eisen J.A."/>
            <person name="Kyrpides N.C."/>
            <person name="Klenk H.P."/>
        </authorList>
    </citation>
    <scope>NUCLEOTIDE SEQUENCE [LARGE SCALE GENOMIC DNA]</scope>
    <source>
        <strain evidence="2">ATCC 29572 / DSM 20712 / JCM 15291 / NCTC 10825 / 1651/6</strain>
    </source>
</reference>
<dbReference type="EMBL" id="CP002544">
    <property type="protein sequence ID" value="ADY34399.1"/>
    <property type="molecule type" value="Genomic_DNA"/>
</dbReference>
<gene>
    <name evidence="1" type="ordered locus">Odosp_3447</name>
</gene>
<dbReference type="Proteomes" id="UP000006657">
    <property type="component" value="Chromosome"/>
</dbReference>
<evidence type="ECO:0008006" key="3">
    <source>
        <dbReference type="Google" id="ProtNLM"/>
    </source>
</evidence>
<dbReference type="BioCyc" id="OSPL709991:G1GRN-3520-MONOMER"/>
<sequence length="557" mass="64120">MKKILLFIPFIFLFAACSQDNEIIAENDDSTNFPKEQKETDGMMVLGEKLENPYSIANMEKAYADLIKTRAAGDFKIETTDLYVRFLPKDSTELLELQKDTLLELFDYPLDYDIEVEGTYYHDPSIPEGQITWLYTTVKPDYEFPAIQYEILEKCFIPNEDDLDDEWIDDGIDDSVETRAGDMSFAELLEQKAFENAGLIKKFESKFNEPETRSWKRKRPTGTLKVYDTYLRRDVPVKGVKVRCHTVVKWSTAFTDENGYYSMGSKFRIGPHYAVVFDNSQGFTIWGNWGPFAAANYNMGWHSKGGHDRTFGTNAKAWDWCSVNNAGFEYYQNAKKDGIGLPPHNPRIWVFRHQSNASCAPRLRRVWHPIGYSSNSGWSNFFINITAGRLLTYTNTLLKFALPDIVIGTGGGYNTYDIYESVNHELSHASHFNKVGSAFWAKYVNYIITYGKKYDHPYGDASCNNSGFCGVGEMWGYAMGYIRTYEKYQQKPKNGQSKWFQPNLLYDLMTEKILTKKQIFDCLSSDVTSHALLKQKMISRYPSKKDSIIAKFSRYGF</sequence>